<keyword evidence="5" id="KW-1185">Reference proteome</keyword>
<evidence type="ECO:0000259" key="3">
    <source>
        <dbReference type="Pfam" id="PF10531"/>
    </source>
</evidence>
<evidence type="ECO:0000256" key="1">
    <source>
        <dbReference type="ARBA" id="ARBA00022729"/>
    </source>
</evidence>
<sequence>MTSKAALALAALAALVLSGCDRSGPNLLPTGAAAADLFPVRAAAATEDEVLRVGDRLAIRVLGEPELTSDLYRVDGSGNVQVPLAGEIPAAGLRPAELREELTRRLGRRFIRNPQVAVIVTERNKTTFAVEGNVREPGVFEATPTTTLISAIAQAKSPTETASLDEVMVFRIINGQRAGARFNLKDIRRGNAPDPQILAGDTVVVGNSALKGAWREFLQAAPAFNLFYIFR</sequence>
<evidence type="ECO:0000259" key="2">
    <source>
        <dbReference type="Pfam" id="PF02563"/>
    </source>
</evidence>
<dbReference type="InterPro" id="IPR049712">
    <property type="entry name" value="Poly_export"/>
</dbReference>
<dbReference type="InterPro" id="IPR003715">
    <property type="entry name" value="Poly_export_N"/>
</dbReference>
<dbReference type="PANTHER" id="PTHR33619">
    <property type="entry name" value="POLYSACCHARIDE EXPORT PROTEIN GFCE-RELATED"/>
    <property type="match status" value="1"/>
</dbReference>
<name>A0A2N0HK21_9SPHN</name>
<organism evidence="4 5">
    <name type="scientific">Novosphingobium kunmingense</name>
    <dbReference type="NCBI Taxonomy" id="1211806"/>
    <lineage>
        <taxon>Bacteria</taxon>
        <taxon>Pseudomonadati</taxon>
        <taxon>Pseudomonadota</taxon>
        <taxon>Alphaproteobacteria</taxon>
        <taxon>Sphingomonadales</taxon>
        <taxon>Sphingomonadaceae</taxon>
        <taxon>Novosphingobium</taxon>
    </lineage>
</organism>
<dbReference type="Gene3D" id="3.30.1950.10">
    <property type="entry name" value="wza like domain"/>
    <property type="match status" value="1"/>
</dbReference>
<protein>
    <submittedName>
        <fullName evidence="4">Polysaccharide export outer membrane protein</fullName>
    </submittedName>
</protein>
<dbReference type="AlphaFoldDB" id="A0A2N0HK21"/>
<keyword evidence="1" id="KW-0732">Signal</keyword>
<dbReference type="OrthoDB" id="8410640at2"/>
<dbReference type="GO" id="GO:0015159">
    <property type="term" value="F:polysaccharide transmembrane transporter activity"/>
    <property type="evidence" value="ECO:0007669"/>
    <property type="project" value="InterPro"/>
</dbReference>
<dbReference type="Gene3D" id="3.10.560.10">
    <property type="entry name" value="Outer membrane lipoprotein wza domain like"/>
    <property type="match status" value="1"/>
</dbReference>
<dbReference type="Pfam" id="PF02563">
    <property type="entry name" value="Poly_export"/>
    <property type="match status" value="1"/>
</dbReference>
<reference evidence="4 5" key="1">
    <citation type="submission" date="2017-11" db="EMBL/GenBank/DDBJ databases">
        <title>Genomic Encyclopedia of Type Strains, Phase III (KMG-III): the genomes of soil and plant-associated and newly described type strains.</title>
        <authorList>
            <person name="Whitman W."/>
        </authorList>
    </citation>
    <scope>NUCLEOTIDE SEQUENCE [LARGE SCALE GENOMIC DNA]</scope>
    <source>
        <strain evidence="4 5">CGMCC 1.12274</strain>
    </source>
</reference>
<evidence type="ECO:0000313" key="5">
    <source>
        <dbReference type="Proteomes" id="UP000232587"/>
    </source>
</evidence>
<dbReference type="InterPro" id="IPR019554">
    <property type="entry name" value="Soluble_ligand-bd"/>
</dbReference>
<proteinExistence type="predicted"/>
<accession>A0A2N0HK21</accession>
<dbReference type="EMBL" id="PHUF01000003">
    <property type="protein sequence ID" value="PKB19300.1"/>
    <property type="molecule type" value="Genomic_DNA"/>
</dbReference>
<feature type="domain" description="Polysaccharide export protein N-terminal" evidence="2">
    <location>
        <begin position="44"/>
        <end position="121"/>
    </location>
</feature>
<evidence type="ECO:0000313" key="4">
    <source>
        <dbReference type="EMBL" id="PKB19300.1"/>
    </source>
</evidence>
<comment type="caution">
    <text evidence="4">The sequence shown here is derived from an EMBL/GenBank/DDBJ whole genome shotgun (WGS) entry which is preliminary data.</text>
</comment>
<dbReference type="Proteomes" id="UP000232587">
    <property type="component" value="Unassembled WGS sequence"/>
</dbReference>
<dbReference type="PROSITE" id="PS51257">
    <property type="entry name" value="PROKAR_LIPOPROTEIN"/>
    <property type="match status" value="1"/>
</dbReference>
<dbReference type="PANTHER" id="PTHR33619:SF3">
    <property type="entry name" value="POLYSACCHARIDE EXPORT PROTEIN GFCE-RELATED"/>
    <property type="match status" value="1"/>
</dbReference>
<gene>
    <name evidence="4" type="ORF">B0I00_1531</name>
</gene>
<dbReference type="RefSeq" id="WP_100866787.1">
    <property type="nucleotide sequence ID" value="NZ_PHUF01000003.1"/>
</dbReference>
<feature type="domain" description="Soluble ligand binding" evidence="3">
    <location>
        <begin position="128"/>
        <end position="174"/>
    </location>
</feature>
<dbReference type="Pfam" id="PF10531">
    <property type="entry name" value="SLBB"/>
    <property type="match status" value="1"/>
</dbReference>